<proteinExistence type="predicted"/>
<evidence type="ECO:0000313" key="3">
    <source>
        <dbReference type="Proteomes" id="UP001614394"/>
    </source>
</evidence>
<evidence type="ECO:0000256" key="1">
    <source>
        <dbReference type="SAM" id="MobiDB-lite"/>
    </source>
</evidence>
<feature type="compositionally biased region" description="Basic residues" evidence="1">
    <location>
        <begin position="127"/>
        <end position="141"/>
    </location>
</feature>
<feature type="region of interest" description="Disordered" evidence="1">
    <location>
        <begin position="109"/>
        <end position="167"/>
    </location>
</feature>
<keyword evidence="3" id="KW-1185">Reference proteome</keyword>
<protein>
    <submittedName>
        <fullName evidence="2">Uncharacterized protein</fullName>
    </submittedName>
</protein>
<name>A0ABW8CHP8_9ACTN</name>
<evidence type="ECO:0000313" key="2">
    <source>
        <dbReference type="EMBL" id="MFI9105982.1"/>
    </source>
</evidence>
<accession>A0ABW8CHP8</accession>
<comment type="caution">
    <text evidence="2">The sequence shown here is derived from an EMBL/GenBank/DDBJ whole genome shotgun (WGS) entry which is preliminary data.</text>
</comment>
<sequence>MHVGLCVGCGVRVGEGESEAVGDVGGRLVGEAGRVGVLDPDGVADGEPDGVPEVLAVVAGFECVGRAVVCRGVGLDAPAWGTESPAGACDGLVSASGPLAKVPDDSAAAVHTSRTMPTPAPVSSRFLPRRRARLGARRRAARPPAWSGSGGAVGVPDTGTGSTGMTS</sequence>
<dbReference type="EMBL" id="JBITYG010000015">
    <property type="protein sequence ID" value="MFI9105982.1"/>
    <property type="molecule type" value="Genomic_DNA"/>
</dbReference>
<gene>
    <name evidence="2" type="ORF">ACIGXA_36310</name>
</gene>
<reference evidence="2 3" key="1">
    <citation type="submission" date="2024-10" db="EMBL/GenBank/DDBJ databases">
        <title>The Natural Products Discovery Center: Release of the First 8490 Sequenced Strains for Exploring Actinobacteria Biosynthetic Diversity.</title>
        <authorList>
            <person name="Kalkreuter E."/>
            <person name="Kautsar S.A."/>
            <person name="Yang D."/>
            <person name="Bader C.D."/>
            <person name="Teijaro C.N."/>
            <person name="Fluegel L."/>
            <person name="Davis C.M."/>
            <person name="Simpson J.R."/>
            <person name="Lauterbach L."/>
            <person name="Steele A.D."/>
            <person name="Gui C."/>
            <person name="Meng S."/>
            <person name="Li G."/>
            <person name="Viehrig K."/>
            <person name="Ye F."/>
            <person name="Su P."/>
            <person name="Kiefer A.F."/>
            <person name="Nichols A."/>
            <person name="Cepeda A.J."/>
            <person name="Yan W."/>
            <person name="Fan B."/>
            <person name="Jiang Y."/>
            <person name="Adhikari A."/>
            <person name="Zheng C.-J."/>
            <person name="Schuster L."/>
            <person name="Cowan T.M."/>
            <person name="Smanski M.J."/>
            <person name="Chevrette M.G."/>
            <person name="De Carvalho L.P.S."/>
            <person name="Shen B."/>
        </authorList>
    </citation>
    <scope>NUCLEOTIDE SEQUENCE [LARGE SCALE GENOMIC DNA]</scope>
    <source>
        <strain evidence="2 3">NPDC053399</strain>
    </source>
</reference>
<dbReference type="RefSeq" id="WP_399657091.1">
    <property type="nucleotide sequence ID" value="NZ_JBITYG010000015.1"/>
</dbReference>
<dbReference type="Proteomes" id="UP001614394">
    <property type="component" value="Unassembled WGS sequence"/>
</dbReference>
<organism evidence="2 3">
    <name type="scientific">Streptomyces fildesensis</name>
    <dbReference type="NCBI Taxonomy" id="375757"/>
    <lineage>
        <taxon>Bacteria</taxon>
        <taxon>Bacillati</taxon>
        <taxon>Actinomycetota</taxon>
        <taxon>Actinomycetes</taxon>
        <taxon>Kitasatosporales</taxon>
        <taxon>Streptomycetaceae</taxon>
        <taxon>Streptomyces</taxon>
    </lineage>
</organism>